<evidence type="ECO:0000256" key="5">
    <source>
        <dbReference type="ARBA" id="ARBA00037585"/>
    </source>
</evidence>
<feature type="chain" id="PRO_5035821962" description="Endoplasmic reticulum lectin 1" evidence="8">
    <location>
        <begin position="18"/>
        <end position="457"/>
    </location>
</feature>
<comment type="subcellular location">
    <subcellularLocation>
        <location evidence="1">Endoplasmic reticulum</location>
    </subcellularLocation>
</comment>
<protein>
    <recommendedName>
        <fullName evidence="6">Endoplasmic reticulum lectin 1</fullName>
    </recommendedName>
    <alternativeName>
        <fullName evidence="7">ER lectin</fullName>
    </alternativeName>
</protein>
<keyword evidence="11" id="KW-1185">Reference proteome</keyword>
<evidence type="ECO:0000256" key="1">
    <source>
        <dbReference type="ARBA" id="ARBA00004240"/>
    </source>
</evidence>
<dbReference type="GO" id="GO:0030968">
    <property type="term" value="P:endoplasmic reticulum unfolded protein response"/>
    <property type="evidence" value="ECO:0007669"/>
    <property type="project" value="InterPro"/>
</dbReference>
<evidence type="ECO:0000313" key="10">
    <source>
        <dbReference type="EnsemblMetazoa" id="PPA35650.1"/>
    </source>
</evidence>
<feature type="domain" description="MRH" evidence="9">
    <location>
        <begin position="54"/>
        <end position="214"/>
    </location>
</feature>
<name>A0A8R1UPT5_PRIPA</name>
<gene>
    <name evidence="10" type="primary">WBGene00274019</name>
</gene>
<dbReference type="InterPro" id="IPR012913">
    <property type="entry name" value="OS9-like_dom"/>
</dbReference>
<dbReference type="InterPro" id="IPR045149">
    <property type="entry name" value="OS-9-like"/>
</dbReference>
<dbReference type="SUPFAM" id="SSF50911">
    <property type="entry name" value="Mannose 6-phosphate receptor domain"/>
    <property type="match status" value="1"/>
</dbReference>
<keyword evidence="4" id="KW-1015">Disulfide bond</keyword>
<sequence>MIRWKTTLSLLPLLSTALFVDDSIHHSIEYRIPDETSLLLQQEDDHHVVIQTRDQEQYTCALPQSNKEVDDDVNSYSGPTPWELIAPLKERNICTQRVDPFWSYEVCHGKYVRQFHESKEKLNFYLGNYHPKLSSYQYEKEKPNNDRIKVNGEELPYLPVVYSQGTTCDLTGQPRNTRVLYICYPVQRELIESITEVSTCKYDVVILTQLLCTHPLFRGAKTTINKIVCTSHNKESQPIPKSYTPLAIAQKAGFHASYAPTVDRVLKPSDSSSILDLTELYTKMERNHGFKKQADIRFDSSGLNEILSGTACLDSGGLDYWRYEYCHLNKIVQYHEISSTNRKEILLGVFNKEKHLKYLQDYPTKRPNKFDGKMVQVTLLYSGGMKCGDEPDKNFHREAEVRFRCSAKKNEDEMKTSKEDIEFSVIETSICNYIVTLESDSICRAIQGADINGLFSP</sequence>
<dbReference type="GO" id="GO:0030970">
    <property type="term" value="P:retrograde protein transport, ER to cytosol"/>
    <property type="evidence" value="ECO:0000318"/>
    <property type="project" value="GO_Central"/>
</dbReference>
<proteinExistence type="predicted"/>
<comment type="function">
    <text evidence="5">Probable lectin that binds selectively to improperly folded lumenal proteins. May function in endoplasmic reticulum quality control and endoplasmic reticulum-associated degradation (ERAD) of both non-glycosylated proteins and glycoproteins.</text>
</comment>
<reference evidence="10" key="2">
    <citation type="submission" date="2022-06" db="UniProtKB">
        <authorList>
            <consortium name="EnsemblMetazoa"/>
        </authorList>
    </citation>
    <scope>IDENTIFICATION</scope>
    <source>
        <strain evidence="10">PS312</strain>
    </source>
</reference>
<dbReference type="InterPro" id="IPR044865">
    <property type="entry name" value="MRH_dom"/>
</dbReference>
<dbReference type="InterPro" id="IPR009011">
    <property type="entry name" value="Man6P_isomerase_rcpt-bd_dom_sf"/>
</dbReference>
<evidence type="ECO:0000259" key="9">
    <source>
        <dbReference type="PROSITE" id="PS51914"/>
    </source>
</evidence>
<evidence type="ECO:0000256" key="6">
    <source>
        <dbReference type="ARBA" id="ARBA00041108"/>
    </source>
</evidence>
<feature type="domain" description="MRH" evidence="9">
    <location>
        <begin position="310"/>
        <end position="445"/>
    </location>
</feature>
<keyword evidence="3" id="KW-0256">Endoplasmic reticulum</keyword>
<feature type="signal peptide" evidence="8">
    <location>
        <begin position="1"/>
        <end position="17"/>
    </location>
</feature>
<dbReference type="PANTHER" id="PTHR15414:SF0">
    <property type="entry name" value="ENDOPLASMIC RETICULUM LECTIN 1"/>
    <property type="match status" value="1"/>
</dbReference>
<dbReference type="GO" id="GO:0005788">
    <property type="term" value="C:endoplasmic reticulum lumen"/>
    <property type="evidence" value="ECO:0000318"/>
    <property type="project" value="GO_Central"/>
</dbReference>
<dbReference type="AlphaFoldDB" id="A0A8R1UPT5"/>
<dbReference type="Pfam" id="PF07915">
    <property type="entry name" value="PRKCSH"/>
    <property type="match status" value="2"/>
</dbReference>
<dbReference type="Proteomes" id="UP000005239">
    <property type="component" value="Unassembled WGS sequence"/>
</dbReference>
<evidence type="ECO:0000256" key="3">
    <source>
        <dbReference type="ARBA" id="ARBA00022824"/>
    </source>
</evidence>
<dbReference type="PANTHER" id="PTHR15414">
    <property type="entry name" value="OS-9-RELATED"/>
    <property type="match status" value="1"/>
</dbReference>
<dbReference type="EnsemblMetazoa" id="PPA35650.1">
    <property type="protein sequence ID" value="PPA35650.1"/>
    <property type="gene ID" value="WBGene00274019"/>
</dbReference>
<accession>A0A8R1UPT5</accession>
<evidence type="ECO:0000256" key="4">
    <source>
        <dbReference type="ARBA" id="ARBA00023157"/>
    </source>
</evidence>
<keyword evidence="2 8" id="KW-0732">Signal</keyword>
<evidence type="ECO:0000313" key="11">
    <source>
        <dbReference type="Proteomes" id="UP000005239"/>
    </source>
</evidence>
<dbReference type="PROSITE" id="PS51914">
    <property type="entry name" value="MRH"/>
    <property type="match status" value="2"/>
</dbReference>
<organism evidence="10 11">
    <name type="scientific">Pristionchus pacificus</name>
    <name type="common">Parasitic nematode worm</name>
    <dbReference type="NCBI Taxonomy" id="54126"/>
    <lineage>
        <taxon>Eukaryota</taxon>
        <taxon>Metazoa</taxon>
        <taxon>Ecdysozoa</taxon>
        <taxon>Nematoda</taxon>
        <taxon>Chromadorea</taxon>
        <taxon>Rhabditida</taxon>
        <taxon>Rhabditina</taxon>
        <taxon>Diplogasteromorpha</taxon>
        <taxon>Diplogasteroidea</taxon>
        <taxon>Neodiplogasteridae</taxon>
        <taxon>Pristionchus</taxon>
    </lineage>
</organism>
<dbReference type="Gene3D" id="2.70.130.10">
    <property type="entry name" value="Mannose-6-phosphate receptor binding domain"/>
    <property type="match status" value="2"/>
</dbReference>
<reference evidence="11" key="1">
    <citation type="journal article" date="2008" name="Nat. Genet.">
        <title>The Pristionchus pacificus genome provides a unique perspective on nematode lifestyle and parasitism.</title>
        <authorList>
            <person name="Dieterich C."/>
            <person name="Clifton S.W."/>
            <person name="Schuster L.N."/>
            <person name="Chinwalla A."/>
            <person name="Delehaunty K."/>
            <person name="Dinkelacker I."/>
            <person name="Fulton L."/>
            <person name="Fulton R."/>
            <person name="Godfrey J."/>
            <person name="Minx P."/>
            <person name="Mitreva M."/>
            <person name="Roeseler W."/>
            <person name="Tian H."/>
            <person name="Witte H."/>
            <person name="Yang S.P."/>
            <person name="Wilson R.K."/>
            <person name="Sommer R.J."/>
        </authorList>
    </citation>
    <scope>NUCLEOTIDE SEQUENCE [LARGE SCALE GENOMIC DNA]</scope>
    <source>
        <strain evidence="11">PS312</strain>
    </source>
</reference>
<evidence type="ECO:0000256" key="7">
    <source>
        <dbReference type="ARBA" id="ARBA00041661"/>
    </source>
</evidence>
<evidence type="ECO:0000256" key="8">
    <source>
        <dbReference type="SAM" id="SignalP"/>
    </source>
</evidence>
<evidence type="ECO:0000256" key="2">
    <source>
        <dbReference type="ARBA" id="ARBA00022729"/>
    </source>
</evidence>